<feature type="chain" id="PRO_5038985077" description="Secreted protein" evidence="1">
    <location>
        <begin position="28"/>
        <end position="180"/>
    </location>
</feature>
<organism evidence="2 3">
    <name type="scientific">Streptomyces filipinensis</name>
    <dbReference type="NCBI Taxonomy" id="66887"/>
    <lineage>
        <taxon>Bacteria</taxon>
        <taxon>Bacillati</taxon>
        <taxon>Actinomycetota</taxon>
        <taxon>Actinomycetes</taxon>
        <taxon>Kitasatosporales</taxon>
        <taxon>Streptomycetaceae</taxon>
        <taxon>Streptomyces</taxon>
    </lineage>
</organism>
<protein>
    <recommendedName>
        <fullName evidence="4">Secreted protein</fullName>
    </recommendedName>
</protein>
<reference evidence="2" key="2">
    <citation type="submission" date="2020-09" db="EMBL/GenBank/DDBJ databases">
        <authorList>
            <person name="Sun Q."/>
            <person name="Ohkuma M."/>
        </authorList>
    </citation>
    <scope>NUCLEOTIDE SEQUENCE</scope>
    <source>
        <strain evidence="2">JCM 4369</strain>
    </source>
</reference>
<dbReference type="Proteomes" id="UP000618795">
    <property type="component" value="Unassembled WGS sequence"/>
</dbReference>
<evidence type="ECO:0000313" key="2">
    <source>
        <dbReference type="EMBL" id="GGV22133.1"/>
    </source>
</evidence>
<keyword evidence="1" id="KW-0732">Signal</keyword>
<dbReference type="EMBL" id="BMTD01000024">
    <property type="protein sequence ID" value="GGV22133.1"/>
    <property type="molecule type" value="Genomic_DNA"/>
</dbReference>
<feature type="signal peptide" evidence="1">
    <location>
        <begin position="1"/>
        <end position="27"/>
    </location>
</feature>
<proteinExistence type="predicted"/>
<dbReference type="PROSITE" id="PS51257">
    <property type="entry name" value="PROKAR_LIPOPROTEIN"/>
    <property type="match status" value="1"/>
</dbReference>
<evidence type="ECO:0000313" key="3">
    <source>
        <dbReference type="Proteomes" id="UP000618795"/>
    </source>
</evidence>
<dbReference type="AlphaFoldDB" id="A0A918IIB1"/>
<comment type="caution">
    <text evidence="2">The sequence shown here is derived from an EMBL/GenBank/DDBJ whole genome shotgun (WGS) entry which is preliminary data.</text>
</comment>
<keyword evidence="3" id="KW-1185">Reference proteome</keyword>
<evidence type="ECO:0000256" key="1">
    <source>
        <dbReference type="SAM" id="SignalP"/>
    </source>
</evidence>
<reference evidence="2" key="1">
    <citation type="journal article" date="2014" name="Int. J. Syst. Evol. Microbiol.">
        <title>Complete genome sequence of Corynebacterium casei LMG S-19264T (=DSM 44701T), isolated from a smear-ripened cheese.</title>
        <authorList>
            <consortium name="US DOE Joint Genome Institute (JGI-PGF)"/>
            <person name="Walter F."/>
            <person name="Albersmeier A."/>
            <person name="Kalinowski J."/>
            <person name="Ruckert C."/>
        </authorList>
    </citation>
    <scope>NUCLEOTIDE SEQUENCE</scope>
    <source>
        <strain evidence="2">JCM 4369</strain>
    </source>
</reference>
<gene>
    <name evidence="2" type="ORF">GCM10010260_72940</name>
</gene>
<dbReference type="RefSeq" id="WP_191877753.1">
    <property type="nucleotide sequence ID" value="NZ_BMTD01000024.1"/>
</dbReference>
<evidence type="ECO:0008006" key="4">
    <source>
        <dbReference type="Google" id="ProtNLM"/>
    </source>
</evidence>
<name>A0A918IIB1_9ACTN</name>
<accession>A0A918IIB1</accession>
<sequence>MRTLTRIAATVASVATVACLLPAAASANPAWTADGHLPRTVTSPGLAAAPPEGCKRVEAYGANTHWWSALEGCLTTEPGHPAVRVESDCQYSSLRVTWTHVGCRVWVKYSVSKDGKEIAQGDFSYGSDPHHGGGTSRSTWYTCEGHGTYTLKFIERWTEDSGKPNSRVELPYLTVTADGC</sequence>